<dbReference type="InterPro" id="IPR036188">
    <property type="entry name" value="FAD/NAD-bd_sf"/>
</dbReference>
<evidence type="ECO:0000256" key="1">
    <source>
        <dbReference type="ARBA" id="ARBA00008609"/>
    </source>
</evidence>
<dbReference type="InterPro" id="IPR006222">
    <property type="entry name" value="GCVT_N"/>
</dbReference>
<dbReference type="InterPro" id="IPR006076">
    <property type="entry name" value="FAD-dep_OxRdtase"/>
</dbReference>
<reference evidence="7" key="1">
    <citation type="journal article" date="2017" name="bioRxiv">
        <title>Comparative analysis of the genomes of Stylophora pistillata and Acropora digitifera provides evidence for extensive differences between species of corals.</title>
        <authorList>
            <person name="Voolstra C.R."/>
            <person name="Li Y."/>
            <person name="Liew Y.J."/>
            <person name="Baumgarten S."/>
            <person name="Zoccola D."/>
            <person name="Flot J.-F."/>
            <person name="Tambutte S."/>
            <person name="Allemand D."/>
            <person name="Aranda M."/>
        </authorList>
    </citation>
    <scope>NUCLEOTIDE SEQUENCE [LARGE SCALE GENOMIC DNA]</scope>
</reference>
<protein>
    <submittedName>
        <fullName evidence="6">Dimethylglycine dehydrogenase, mitochondrial</fullName>
    </submittedName>
</protein>
<evidence type="ECO:0000313" key="6">
    <source>
        <dbReference type="EMBL" id="PFX27252.1"/>
    </source>
</evidence>
<comment type="caution">
    <text evidence="6">The sequence shown here is derived from an EMBL/GenBank/DDBJ whole genome shotgun (WGS) entry which is preliminary data.</text>
</comment>
<feature type="domain" description="Aminomethyltransferase C-terminal" evidence="4">
    <location>
        <begin position="779"/>
        <end position="856"/>
    </location>
</feature>
<name>A0A2B4SFE1_STYPI</name>
<dbReference type="SUPFAM" id="SSF54373">
    <property type="entry name" value="FAD-linked reductases, C-terminal domain"/>
    <property type="match status" value="1"/>
</dbReference>
<dbReference type="Pfam" id="PF16350">
    <property type="entry name" value="FAO_M"/>
    <property type="match status" value="1"/>
</dbReference>
<evidence type="ECO:0000259" key="2">
    <source>
        <dbReference type="Pfam" id="PF01266"/>
    </source>
</evidence>
<dbReference type="InterPro" id="IPR027266">
    <property type="entry name" value="TrmE/GcvT-like"/>
</dbReference>
<dbReference type="PANTHER" id="PTHR43757">
    <property type="entry name" value="AMINOMETHYLTRANSFERASE"/>
    <property type="match status" value="1"/>
</dbReference>
<evidence type="ECO:0000313" key="7">
    <source>
        <dbReference type="Proteomes" id="UP000225706"/>
    </source>
</evidence>
<feature type="domain" description="GCVT N-terminal" evidence="3">
    <location>
        <begin position="480"/>
        <end position="757"/>
    </location>
</feature>
<dbReference type="EMBL" id="LSMT01000107">
    <property type="protein sequence ID" value="PFX27252.1"/>
    <property type="molecule type" value="Genomic_DNA"/>
</dbReference>
<dbReference type="SUPFAM" id="SSF51905">
    <property type="entry name" value="FAD/NAD(P)-binding domain"/>
    <property type="match status" value="1"/>
</dbReference>
<dbReference type="Pfam" id="PF08669">
    <property type="entry name" value="GCV_T_C"/>
    <property type="match status" value="1"/>
</dbReference>
<comment type="similarity">
    <text evidence="1">Belongs to the GcvT family.</text>
</comment>
<dbReference type="InterPro" id="IPR028896">
    <property type="entry name" value="GcvT/YgfZ/DmdA"/>
</dbReference>
<evidence type="ECO:0000259" key="4">
    <source>
        <dbReference type="Pfam" id="PF08669"/>
    </source>
</evidence>
<sequence>MSSLLRSRSTWTPIYRAALREKFRKADSRVLSTGRFGLNSSSQDSSEQKLSKQLKEDGEAVIIGGGVLGTSIAYHLAKAGMKDVILLEKSELTAGSTWHSAGVTSHYNPVVNMKPLTHHSMSLYKQLGQETGQDVGFHMCGSIRICTTPERLEEAKYQMQRHGWMKAPQRLITTEEVAQLHPLLNVDDVLGALYFPEDGYIDPYSLTQALAKGARMYGAEIYMPAPVTGLNFRSDGKWDVTTPHGTIRAKHVVNAAGFWGREIGCMVGAELSLGVVHHQFLVTGSIPEVASLKKELPFMRDLEGSVYSRQEKQGILFGPYESADEMKMEEGWWDSVPEGFGKELFESDIDRISDYITNSMKRTPVLANAEIISSVSGPITYAPDAIPLLGPDPEVPNMWLALGTGYGIGLAGGIGKYLSDWMVDGEPPFDLIECEPGRYGNWATREYVLAKCRETYGFNNQMMHPKLERWAGRPVKISGIYKRLCQRGAQMGQRAGWEQPNWLARPGDEPGFKPSFRRTNWFEPVGRECDLVLSKVGIIDLTPYGKFEVKGKDAADFLDRVFANELPEVGHSNISHMLTPKGKVYAEMTVTCLEAARYFLVTRSNTEFHDLRWLLENQRKSNYDIIITNITDELACLGIAGHRSRDVLSKMTTTDLSNESFPYLVYRDVELTGIPVRAIRFSLTGELGWELFHKKEHTADLYEALLSAGEEHGIGDFGTYALNSLRLEKGIRMWGFEMNTSTTAVEADLMSFVKLDKGVEFIGREALLELKRDDCERILCFMTVDTTDVDSEGNETVWYGNKVVGFTSSGSFSYQLNKSICFAYLPPSLAVLGSRVEVEMLGSKYPGVVVKYPLFDAEPNRVKETEEKEVSSPLHFKKPM</sequence>
<dbReference type="Gene3D" id="3.30.70.1400">
    <property type="entry name" value="Aminomethyltransferase beta-barrel domains"/>
    <property type="match status" value="1"/>
</dbReference>
<dbReference type="InterPro" id="IPR029043">
    <property type="entry name" value="GcvT/YgfZ_C"/>
</dbReference>
<dbReference type="SUPFAM" id="SSF103025">
    <property type="entry name" value="Folate-binding domain"/>
    <property type="match status" value="1"/>
</dbReference>
<dbReference type="Gene3D" id="3.30.9.10">
    <property type="entry name" value="D-Amino Acid Oxidase, subunit A, domain 2"/>
    <property type="match status" value="1"/>
</dbReference>
<dbReference type="Proteomes" id="UP000225706">
    <property type="component" value="Unassembled WGS sequence"/>
</dbReference>
<dbReference type="InterPro" id="IPR013977">
    <property type="entry name" value="GcvT_C"/>
</dbReference>
<feature type="domain" description="FAD dependent oxidoreductase" evidence="2">
    <location>
        <begin position="60"/>
        <end position="421"/>
    </location>
</feature>
<gene>
    <name evidence="6" type="primary">Dmgdh</name>
    <name evidence="6" type="ORF">AWC38_SpisGene8025</name>
</gene>
<dbReference type="InterPro" id="IPR032503">
    <property type="entry name" value="FAO_M"/>
</dbReference>
<evidence type="ECO:0000259" key="5">
    <source>
        <dbReference type="Pfam" id="PF16350"/>
    </source>
</evidence>
<dbReference type="AlphaFoldDB" id="A0A2B4SFE1"/>
<dbReference type="STRING" id="50429.A0A2B4SFE1"/>
<accession>A0A2B4SFE1</accession>
<dbReference type="Gene3D" id="3.30.1360.120">
    <property type="entry name" value="Probable tRNA modification gtpase trme, domain 1"/>
    <property type="match status" value="1"/>
</dbReference>
<proteinExistence type="inferred from homology"/>
<keyword evidence="7" id="KW-1185">Reference proteome</keyword>
<evidence type="ECO:0000259" key="3">
    <source>
        <dbReference type="Pfam" id="PF01571"/>
    </source>
</evidence>
<dbReference type="Gene3D" id="2.40.30.110">
    <property type="entry name" value="Aminomethyltransferase beta-barrel domains"/>
    <property type="match status" value="1"/>
</dbReference>
<dbReference type="Pfam" id="PF01266">
    <property type="entry name" value="DAO"/>
    <property type="match status" value="1"/>
</dbReference>
<feature type="domain" description="FAD dependent oxidoreductase central" evidence="5">
    <location>
        <begin position="424"/>
        <end position="478"/>
    </location>
</feature>
<dbReference type="OrthoDB" id="498204at2759"/>
<dbReference type="Gene3D" id="3.50.50.60">
    <property type="entry name" value="FAD/NAD(P)-binding domain"/>
    <property type="match status" value="1"/>
</dbReference>
<dbReference type="SUPFAM" id="SSF101790">
    <property type="entry name" value="Aminomethyltransferase beta-barrel domain"/>
    <property type="match status" value="1"/>
</dbReference>
<dbReference type="GO" id="GO:0005739">
    <property type="term" value="C:mitochondrion"/>
    <property type="evidence" value="ECO:0007669"/>
    <property type="project" value="TreeGrafter"/>
</dbReference>
<dbReference type="PANTHER" id="PTHR43757:SF2">
    <property type="entry name" value="AMINOMETHYLTRANSFERASE, MITOCHONDRIAL"/>
    <property type="match status" value="1"/>
</dbReference>
<organism evidence="6 7">
    <name type="scientific">Stylophora pistillata</name>
    <name type="common">Smooth cauliflower coral</name>
    <dbReference type="NCBI Taxonomy" id="50429"/>
    <lineage>
        <taxon>Eukaryota</taxon>
        <taxon>Metazoa</taxon>
        <taxon>Cnidaria</taxon>
        <taxon>Anthozoa</taxon>
        <taxon>Hexacorallia</taxon>
        <taxon>Scleractinia</taxon>
        <taxon>Astrocoeniina</taxon>
        <taxon>Pocilloporidae</taxon>
        <taxon>Stylophora</taxon>
    </lineage>
</organism>
<dbReference type="Pfam" id="PF01571">
    <property type="entry name" value="GCV_T"/>
    <property type="match status" value="1"/>
</dbReference>